<reference evidence="2 3" key="1">
    <citation type="journal article" date="2016" name="Mol. Biol. Evol.">
        <title>Comparative Genomics of Early-Diverging Mushroom-Forming Fungi Provides Insights into the Origins of Lignocellulose Decay Capabilities.</title>
        <authorList>
            <person name="Nagy L.G."/>
            <person name="Riley R."/>
            <person name="Tritt A."/>
            <person name="Adam C."/>
            <person name="Daum C."/>
            <person name="Floudas D."/>
            <person name="Sun H."/>
            <person name="Yadav J.S."/>
            <person name="Pangilinan J."/>
            <person name="Larsson K.H."/>
            <person name="Matsuura K."/>
            <person name="Barry K."/>
            <person name="Labutti K."/>
            <person name="Kuo R."/>
            <person name="Ohm R.A."/>
            <person name="Bhattacharya S.S."/>
            <person name="Shirouzu T."/>
            <person name="Yoshinaga Y."/>
            <person name="Martin F.M."/>
            <person name="Grigoriev I.V."/>
            <person name="Hibbett D.S."/>
        </authorList>
    </citation>
    <scope>NUCLEOTIDE SEQUENCE [LARGE SCALE GENOMIC DNA]</scope>
    <source>
        <strain evidence="2 3">HHB12733</strain>
    </source>
</reference>
<dbReference type="PANTHER" id="PTHR11937">
    <property type="entry name" value="ACTIN"/>
    <property type="match status" value="1"/>
</dbReference>
<dbReference type="SMART" id="SM00268">
    <property type="entry name" value="ACTIN"/>
    <property type="match status" value="1"/>
</dbReference>
<dbReference type="SUPFAM" id="SSF53067">
    <property type="entry name" value="Actin-like ATPase domain"/>
    <property type="match status" value="2"/>
</dbReference>
<evidence type="ECO:0000313" key="3">
    <source>
        <dbReference type="Proteomes" id="UP000076842"/>
    </source>
</evidence>
<accession>A0A165H2C6</accession>
<dbReference type="InParanoid" id="A0A165H2C6"/>
<comment type="similarity">
    <text evidence="1">Belongs to the actin family.</text>
</comment>
<name>A0A165H2C6_9BASI</name>
<dbReference type="FunFam" id="3.30.420.40:FF:000050">
    <property type="entry name" value="Actin, alpha skeletal muscle"/>
    <property type="match status" value="1"/>
</dbReference>
<dbReference type="FunCoup" id="A0A165H2C6">
    <property type="interactions" value="183"/>
</dbReference>
<dbReference type="EMBL" id="KV423947">
    <property type="protein sequence ID" value="KZT58782.1"/>
    <property type="molecule type" value="Genomic_DNA"/>
</dbReference>
<organism evidence="2 3">
    <name type="scientific">Calocera cornea HHB12733</name>
    <dbReference type="NCBI Taxonomy" id="1353952"/>
    <lineage>
        <taxon>Eukaryota</taxon>
        <taxon>Fungi</taxon>
        <taxon>Dikarya</taxon>
        <taxon>Basidiomycota</taxon>
        <taxon>Agaricomycotina</taxon>
        <taxon>Dacrymycetes</taxon>
        <taxon>Dacrymycetales</taxon>
        <taxon>Dacrymycetaceae</taxon>
        <taxon>Calocera</taxon>
    </lineage>
</organism>
<dbReference type="CDD" id="cd13395">
    <property type="entry name" value="ASKHA_NBD_Arp4_ACTL6-like"/>
    <property type="match status" value="1"/>
</dbReference>
<sequence length="454" mass="51064">MAVYGGDEVNAIVLDMGTYSTRVGYAGEDMPKVNMPATYGSVLDQDSGNFKHYVGDEGVNVYRPKMRLSNPMREGMIYEWNAVEDVLDYAFNDRLRCDTADHPILFTEPPWNNKHNREKLAQILFEKYNVPATFVVNNAVCASFAAGKGTALVIDVGQDISSVTPVVDGYALTKSIQRQPIGMSLLTNTAYMTLTTPTPERPDAIELHSHQLIASKKPMGYNAKPVYTLRQDRLANADQSWRNQMARRVVEDWLEVCGGVLETTFTPEEADKKGTKFYEFPTGYQAIFKGSERLQPAEIFFNTSALNRIRAYGPPPIAENYPSQGRMIPLQEAVPLQHLVAHALEVQDIDVRSSLMQNMVLTGGGSLLPGFQERLLFELQNLTRNKNYKFHIPTTKHERRFGPWIGGSILGSLGTFHQLWVSREEWRNSALISWLRDVNEGGWGICCRVCNVML</sequence>
<dbReference type="InterPro" id="IPR043129">
    <property type="entry name" value="ATPase_NBD"/>
</dbReference>
<dbReference type="PRINTS" id="PR00190">
    <property type="entry name" value="ACTIN"/>
</dbReference>
<dbReference type="STRING" id="1353952.A0A165H2C6"/>
<keyword evidence="3" id="KW-1185">Reference proteome</keyword>
<protein>
    <submittedName>
        <fullName evidence="2">Actin/actin-like protein</fullName>
    </submittedName>
</protein>
<evidence type="ECO:0000256" key="1">
    <source>
        <dbReference type="RuleBase" id="RU000487"/>
    </source>
</evidence>
<proteinExistence type="inferred from homology"/>
<evidence type="ECO:0000313" key="2">
    <source>
        <dbReference type="EMBL" id="KZT58782.1"/>
    </source>
</evidence>
<dbReference type="Gene3D" id="3.30.420.40">
    <property type="match status" value="2"/>
</dbReference>
<gene>
    <name evidence="2" type="ORF">CALCODRAFT_494486</name>
</gene>
<dbReference type="Proteomes" id="UP000076842">
    <property type="component" value="Unassembled WGS sequence"/>
</dbReference>
<dbReference type="OrthoDB" id="5132116at2759"/>
<dbReference type="Gene3D" id="3.90.640.10">
    <property type="entry name" value="Actin, Chain A, domain 4"/>
    <property type="match status" value="1"/>
</dbReference>
<dbReference type="Pfam" id="PF00022">
    <property type="entry name" value="Actin"/>
    <property type="match status" value="1"/>
</dbReference>
<dbReference type="AlphaFoldDB" id="A0A165H2C6"/>
<dbReference type="InterPro" id="IPR004000">
    <property type="entry name" value="Actin"/>
</dbReference>